<comment type="caution">
    <text evidence="1">The sequence shown here is derived from an EMBL/GenBank/DDBJ whole genome shotgun (WGS) entry which is preliminary data.</text>
</comment>
<dbReference type="GO" id="GO:0016798">
    <property type="term" value="F:hydrolase activity, acting on glycosyl bonds"/>
    <property type="evidence" value="ECO:0007669"/>
    <property type="project" value="UniProtKB-KW"/>
</dbReference>
<dbReference type="EMBL" id="JAOB01000051">
    <property type="protein sequence ID" value="EUA32816.1"/>
    <property type="molecule type" value="Genomic_DNA"/>
</dbReference>
<keyword evidence="1" id="KW-0378">Hydrolase</keyword>
<name>X8ANX2_MYCXE</name>
<dbReference type="EC" id="3.2.1.-" evidence="1"/>
<sequence length="79" mass="8703">MGSRRPRADRRGPGRQRACLYEEYPSHPSAGEGPWHLLSKGPVVCSSSEASEVRAYHGPLGQRLVIRGASARCCATRRR</sequence>
<keyword evidence="1" id="KW-0326">Glycosidase</keyword>
<organism evidence="1">
    <name type="scientific">Mycobacterium xenopi 4042</name>
    <dbReference type="NCBI Taxonomy" id="1299334"/>
    <lineage>
        <taxon>Bacteria</taxon>
        <taxon>Bacillati</taxon>
        <taxon>Actinomycetota</taxon>
        <taxon>Actinomycetes</taxon>
        <taxon>Mycobacteriales</taxon>
        <taxon>Mycobacteriaceae</taxon>
        <taxon>Mycobacterium</taxon>
    </lineage>
</organism>
<evidence type="ECO:0000313" key="1">
    <source>
        <dbReference type="EMBL" id="EUA32816.1"/>
    </source>
</evidence>
<gene>
    <name evidence="1" type="ORF">I553_3904</name>
</gene>
<protein>
    <submittedName>
        <fullName evidence="1">ALPHA-MANNOSIDASE domain protein</fullName>
        <ecNumber evidence="1">3.2.1.-</ecNumber>
    </submittedName>
</protein>
<proteinExistence type="predicted"/>
<reference evidence="1" key="1">
    <citation type="submission" date="2014-01" db="EMBL/GenBank/DDBJ databases">
        <authorList>
            <person name="Brown-Elliot B."/>
            <person name="Wallace R."/>
            <person name="Lenaerts A."/>
            <person name="Ordway D."/>
            <person name="DeGroote M.A."/>
            <person name="Parker T."/>
            <person name="Sizemore C."/>
            <person name="Tallon L.J."/>
            <person name="Sadzewicz L.K."/>
            <person name="Sengamalay N."/>
            <person name="Fraser C.M."/>
            <person name="Hine E."/>
            <person name="Shefchek K.A."/>
            <person name="Das S.P."/>
            <person name="Tettelin H."/>
        </authorList>
    </citation>
    <scope>NUCLEOTIDE SEQUENCE [LARGE SCALE GENOMIC DNA]</scope>
    <source>
        <strain evidence="1">4042</strain>
    </source>
</reference>
<accession>X8ANX2</accession>
<dbReference type="AlphaFoldDB" id="X8ANX2"/>